<accession>A0A6A6IJ04</accession>
<feature type="domain" description="Major facilitator superfamily (MFS) profile" evidence="7">
    <location>
        <begin position="55"/>
        <end position="474"/>
    </location>
</feature>
<dbReference type="AlphaFoldDB" id="A0A6A6IJ04"/>
<evidence type="ECO:0000256" key="6">
    <source>
        <dbReference type="SAM" id="Phobius"/>
    </source>
</evidence>
<feature type="transmembrane region" description="Helical" evidence="6">
    <location>
        <begin position="328"/>
        <end position="345"/>
    </location>
</feature>
<reference evidence="8" key="1">
    <citation type="journal article" date="2020" name="Stud. Mycol.">
        <title>101 Dothideomycetes genomes: a test case for predicting lifestyles and emergence of pathogens.</title>
        <authorList>
            <person name="Haridas S."/>
            <person name="Albert R."/>
            <person name="Binder M."/>
            <person name="Bloem J."/>
            <person name="Labutti K."/>
            <person name="Salamov A."/>
            <person name="Andreopoulos B."/>
            <person name="Baker S."/>
            <person name="Barry K."/>
            <person name="Bills G."/>
            <person name="Bluhm B."/>
            <person name="Cannon C."/>
            <person name="Castanera R."/>
            <person name="Culley D."/>
            <person name="Daum C."/>
            <person name="Ezra D."/>
            <person name="Gonzalez J."/>
            <person name="Henrissat B."/>
            <person name="Kuo A."/>
            <person name="Liang C."/>
            <person name="Lipzen A."/>
            <person name="Lutzoni F."/>
            <person name="Magnuson J."/>
            <person name="Mondo S."/>
            <person name="Nolan M."/>
            <person name="Ohm R."/>
            <person name="Pangilinan J."/>
            <person name="Park H.-J."/>
            <person name="Ramirez L."/>
            <person name="Alfaro M."/>
            <person name="Sun H."/>
            <person name="Tritt A."/>
            <person name="Yoshinaga Y."/>
            <person name="Zwiers L.-H."/>
            <person name="Turgeon B."/>
            <person name="Goodwin S."/>
            <person name="Spatafora J."/>
            <person name="Crous P."/>
            <person name="Grigoriev I."/>
        </authorList>
    </citation>
    <scope>NUCLEOTIDE SEQUENCE</scope>
    <source>
        <strain evidence="8">CBS 122368</strain>
    </source>
</reference>
<evidence type="ECO:0000313" key="9">
    <source>
        <dbReference type="Proteomes" id="UP000800094"/>
    </source>
</evidence>
<dbReference type="Gene3D" id="1.20.1250.20">
    <property type="entry name" value="MFS general substrate transporter like domains"/>
    <property type="match status" value="2"/>
</dbReference>
<dbReference type="FunFam" id="1.20.1250.20:FF:000057">
    <property type="entry name" value="MFS general substrate transporter"/>
    <property type="match status" value="1"/>
</dbReference>
<dbReference type="PROSITE" id="PS50850">
    <property type="entry name" value="MFS"/>
    <property type="match status" value="1"/>
</dbReference>
<protein>
    <submittedName>
        <fullName evidence="8">MFS general substrate transporter</fullName>
    </submittedName>
</protein>
<feature type="transmembrane region" description="Helical" evidence="6">
    <location>
        <begin position="215"/>
        <end position="236"/>
    </location>
</feature>
<dbReference type="Pfam" id="PF07690">
    <property type="entry name" value="MFS_1"/>
    <property type="match status" value="1"/>
</dbReference>
<evidence type="ECO:0000256" key="4">
    <source>
        <dbReference type="ARBA" id="ARBA00022989"/>
    </source>
</evidence>
<dbReference type="InterPro" id="IPR020846">
    <property type="entry name" value="MFS_dom"/>
</dbReference>
<dbReference type="SUPFAM" id="SSF103473">
    <property type="entry name" value="MFS general substrate transporter"/>
    <property type="match status" value="1"/>
</dbReference>
<dbReference type="OrthoDB" id="2962993at2759"/>
<evidence type="ECO:0000313" key="8">
    <source>
        <dbReference type="EMBL" id="KAF2249862.1"/>
    </source>
</evidence>
<feature type="transmembrane region" description="Helical" evidence="6">
    <location>
        <begin position="95"/>
        <end position="114"/>
    </location>
</feature>
<keyword evidence="4 6" id="KW-1133">Transmembrane helix</keyword>
<dbReference type="GO" id="GO:0022857">
    <property type="term" value="F:transmembrane transporter activity"/>
    <property type="evidence" value="ECO:0007669"/>
    <property type="project" value="InterPro"/>
</dbReference>
<keyword evidence="3 6" id="KW-0812">Transmembrane</keyword>
<dbReference type="Proteomes" id="UP000800094">
    <property type="component" value="Unassembled WGS sequence"/>
</dbReference>
<dbReference type="FunFam" id="1.20.1250.20:FF:000013">
    <property type="entry name" value="MFS general substrate transporter"/>
    <property type="match status" value="1"/>
</dbReference>
<feature type="transmembrane region" description="Helical" evidence="6">
    <location>
        <begin position="149"/>
        <end position="171"/>
    </location>
</feature>
<dbReference type="GeneID" id="54588830"/>
<dbReference type="PANTHER" id="PTHR43791">
    <property type="entry name" value="PERMEASE-RELATED"/>
    <property type="match status" value="1"/>
</dbReference>
<organism evidence="8 9">
    <name type="scientific">Trematosphaeria pertusa</name>
    <dbReference type="NCBI Taxonomy" id="390896"/>
    <lineage>
        <taxon>Eukaryota</taxon>
        <taxon>Fungi</taxon>
        <taxon>Dikarya</taxon>
        <taxon>Ascomycota</taxon>
        <taxon>Pezizomycotina</taxon>
        <taxon>Dothideomycetes</taxon>
        <taxon>Pleosporomycetidae</taxon>
        <taxon>Pleosporales</taxon>
        <taxon>Massarineae</taxon>
        <taxon>Trematosphaeriaceae</taxon>
        <taxon>Trematosphaeria</taxon>
    </lineage>
</organism>
<evidence type="ECO:0000256" key="5">
    <source>
        <dbReference type="ARBA" id="ARBA00023136"/>
    </source>
</evidence>
<name>A0A6A6IJ04_9PLEO</name>
<dbReference type="RefSeq" id="XP_033684866.1">
    <property type="nucleotide sequence ID" value="XM_033835500.1"/>
</dbReference>
<dbReference type="InterPro" id="IPR011701">
    <property type="entry name" value="MFS"/>
</dbReference>
<evidence type="ECO:0000256" key="1">
    <source>
        <dbReference type="ARBA" id="ARBA00004141"/>
    </source>
</evidence>
<sequence>MTDMEKTASNPLSEKYTNPETSVTALPEYDEYLGLCEVITGDKMKKLARKIDVRVLPQLIILYLMSYVDRTNVGNAKLFGALEDMGMSGQQWNTALSVFFVTYSLGAVPANIALQKLGPRIWLPTMMLSVSIILICASLQSTFAGWTAFRVLLGAVEAGVFPGCSAVLTTWYSPHEVHTRMTIFYTGASAAGGFSGLLAYAIGQLDGTWGYRGWRWIYCLEGAFSAVLAIAAFFIIHDTPSKVLWLTAEEKRFLILRHKFSAGGESGIAEKEEFSWTAAHQVFKSFHVYACVLIEFTLCVVVYGVSFVLPTIIKNLGYSAANAQAMTVPPYLFACVVTVFSGWAADRYKQRMLSVLLPNLLAMIGFIIIIVSVRYKQLPGVTLFGVFFAIGGLYPISPAVTAWTALNLAGTMKRSVGIGAMIAFSQLGGIVGSNIYIASQSPRYPVGFGISISMLGVFGIVWPAMYFFILKRINAKRTKIPVEEVREKYTDAQLAEMGDDSPLFRYST</sequence>
<dbReference type="GO" id="GO:0016020">
    <property type="term" value="C:membrane"/>
    <property type="evidence" value="ECO:0007669"/>
    <property type="project" value="UniProtKB-SubCell"/>
</dbReference>
<keyword evidence="5 6" id="KW-0472">Membrane</keyword>
<feature type="transmembrane region" description="Helical" evidence="6">
    <location>
        <begin position="121"/>
        <end position="143"/>
    </location>
</feature>
<evidence type="ECO:0000256" key="3">
    <source>
        <dbReference type="ARBA" id="ARBA00022692"/>
    </source>
</evidence>
<evidence type="ECO:0000256" key="2">
    <source>
        <dbReference type="ARBA" id="ARBA00022448"/>
    </source>
</evidence>
<feature type="transmembrane region" description="Helical" evidence="6">
    <location>
        <begin position="352"/>
        <end position="375"/>
    </location>
</feature>
<feature type="transmembrane region" description="Helical" evidence="6">
    <location>
        <begin position="381"/>
        <end position="406"/>
    </location>
</feature>
<feature type="transmembrane region" description="Helical" evidence="6">
    <location>
        <begin position="418"/>
        <end position="438"/>
    </location>
</feature>
<proteinExistence type="predicted"/>
<feature type="transmembrane region" description="Helical" evidence="6">
    <location>
        <begin position="183"/>
        <end position="203"/>
    </location>
</feature>
<feature type="transmembrane region" description="Helical" evidence="6">
    <location>
        <begin position="286"/>
        <end position="308"/>
    </location>
</feature>
<keyword evidence="2" id="KW-0813">Transport</keyword>
<dbReference type="PANTHER" id="PTHR43791:SF54">
    <property type="entry name" value="MAJOR FACILITATOR SUPERFAMILY (MFS) PROFILE DOMAIN-CONTAINING PROTEIN-RELATED"/>
    <property type="match status" value="1"/>
</dbReference>
<keyword evidence="9" id="KW-1185">Reference proteome</keyword>
<comment type="subcellular location">
    <subcellularLocation>
        <location evidence="1">Membrane</location>
        <topology evidence="1">Multi-pass membrane protein</topology>
    </subcellularLocation>
</comment>
<feature type="transmembrane region" description="Helical" evidence="6">
    <location>
        <begin position="444"/>
        <end position="469"/>
    </location>
</feature>
<feature type="transmembrane region" description="Helical" evidence="6">
    <location>
        <begin position="51"/>
        <end position="68"/>
    </location>
</feature>
<dbReference type="InterPro" id="IPR036259">
    <property type="entry name" value="MFS_trans_sf"/>
</dbReference>
<dbReference type="EMBL" id="ML987194">
    <property type="protein sequence ID" value="KAF2249862.1"/>
    <property type="molecule type" value="Genomic_DNA"/>
</dbReference>
<evidence type="ECO:0000259" key="7">
    <source>
        <dbReference type="PROSITE" id="PS50850"/>
    </source>
</evidence>
<gene>
    <name evidence="8" type="ORF">BU26DRAFT_604165</name>
</gene>